<organism evidence="1 2">
    <name type="scientific">Niveibacterium microcysteis</name>
    <dbReference type="NCBI Taxonomy" id="2811415"/>
    <lineage>
        <taxon>Bacteria</taxon>
        <taxon>Pseudomonadati</taxon>
        <taxon>Pseudomonadota</taxon>
        <taxon>Betaproteobacteria</taxon>
        <taxon>Rhodocyclales</taxon>
        <taxon>Rhodocyclaceae</taxon>
        <taxon>Niveibacterium</taxon>
    </lineage>
</organism>
<dbReference type="Proteomes" id="UP000663570">
    <property type="component" value="Chromosome"/>
</dbReference>
<sequence length="1142" mass="126253">MSTSSGSFVTLDGRRYYEIRGYDELPPFFMTMVSASDLWLFISSHGGLTAGRGAPEQALFPYNTSDVLHRSGLHTGSRTWLRVGAGDAAREWEPFNLEQRGRYRLERSLLKDELGMRIVFSETNHDLGLCFSYTWTSAGRFGIVREASLRSLGQAVDLELVDGVLNLLPADTPRALQSRASNLIDAYKWNELEANGLATYSLYARISDRAEPAESLLATVAYAVGLEGAAIHLAASDFDALRRGDSTDAATLRRGVAGAFLLHSRLNLAAGATRQWRIVLDTPLKQSDVLARCNDLRDTAALARELDAAQAADEAALRELLASADAFQAVADEHTACHHIANTLFNVMRGGVFDDQYRIDRDDYRANLALRNRKLVERHAAWIESLPASLTLTQLHIALAQQGDAQLRRLSMEYLPLVFGRRHGDPSRPWNHFSIRGRDADGRLLRAYQGNWRDIFQNWEALLLAFPGFAPSIVAKFVNASTVDGYNPYRITHEGIDWEVEDPEDPWSNIGYWGDHQLIYLLRLLELCERHDPVALRQLLGDALFSYANVPYRIADFDALLADPKHTVRFSKADEKLVAERCETLGSDGRLVLDANGEVYLVTLAEKLLVPLLAKLGNLVPGGGVWLNTQRPEWNDANNALVGAGLSMVTLYHARRYVDFLTRLFEARPGDFALGAGVEQWLRDTCDALVAFGPGSARDDAARTRLFQALGRAAERYRTQVYAQPCPAARRVVRSKYLLQCLQAAQTVLDESIAHNRRADGLYHAYNLLVPHEDTVGVDHLYPMLEGQVAVLASGVLGANETADLLDALFASPMYRADQQSFMLYPDARLPGFLEKNRVPAARIAENALLGAMLARRDTRIVEQDPNGTVRFAPAFSNAGDLAPALERAGKDYAEYTPATHAQTLALYEEVFQHRRFTGRSGTMFGFEGLGCIYWHMVSKLLLGVQESFFAAIEQGEDEAAIRRLGEHYYRVRKGLGFNKTPAEYGAFPCDPYSHTPGHSGAQQPGMTGQVKEEVIARFGELGVLVRAGCIRILPALLNAAEFGVAARTFSYRDVNDRAQTLPLAAGELGFTLCQVPFVFRLDQTADASLEVAVTHVDGRSEAMAGPALTRELSRQVFMRSGEVQRVVCRIPAAALFGGKVA</sequence>
<reference evidence="1 2" key="1">
    <citation type="submission" date="2021-02" db="EMBL/GenBank/DDBJ databases">
        <title>Niveibacterium changnyeongensis HC41.</title>
        <authorList>
            <person name="Kang M."/>
        </authorList>
    </citation>
    <scope>NUCLEOTIDE SEQUENCE [LARGE SCALE GENOMIC DNA]</scope>
    <source>
        <strain evidence="1 2">HC41</strain>
    </source>
</reference>
<evidence type="ECO:0000313" key="1">
    <source>
        <dbReference type="EMBL" id="QSI76587.1"/>
    </source>
</evidence>
<dbReference type="RefSeq" id="WP_206254237.1">
    <property type="nucleotide sequence ID" value="NZ_CP071060.1"/>
</dbReference>
<name>A0ABX7M4B5_9RHOO</name>
<proteinExistence type="predicted"/>
<accession>A0ABX7M4B5</accession>
<protein>
    <recommendedName>
        <fullName evidence="3">Cellobiose phosphorylase</fullName>
    </recommendedName>
</protein>
<keyword evidence="2" id="KW-1185">Reference proteome</keyword>
<evidence type="ECO:0000313" key="2">
    <source>
        <dbReference type="Proteomes" id="UP000663570"/>
    </source>
</evidence>
<evidence type="ECO:0008006" key="3">
    <source>
        <dbReference type="Google" id="ProtNLM"/>
    </source>
</evidence>
<dbReference type="EMBL" id="CP071060">
    <property type="protein sequence ID" value="QSI76587.1"/>
    <property type="molecule type" value="Genomic_DNA"/>
</dbReference>
<gene>
    <name evidence="1" type="ORF">JY500_19335</name>
</gene>